<dbReference type="Proteomes" id="UP000707731">
    <property type="component" value="Unassembled WGS sequence"/>
</dbReference>
<comment type="caution">
    <text evidence="1">The sequence shown here is derived from an EMBL/GenBank/DDBJ whole genome shotgun (WGS) entry which is preliminary data.</text>
</comment>
<organism evidence="1 2">
    <name type="scientific">Nocardia higoensis</name>
    <dbReference type="NCBI Taxonomy" id="228599"/>
    <lineage>
        <taxon>Bacteria</taxon>
        <taxon>Bacillati</taxon>
        <taxon>Actinomycetota</taxon>
        <taxon>Actinomycetes</taxon>
        <taxon>Mycobacteriales</taxon>
        <taxon>Nocardiaceae</taxon>
        <taxon>Nocardia</taxon>
    </lineage>
</organism>
<gene>
    <name evidence="1" type="ORF">IU449_17420</name>
</gene>
<evidence type="ECO:0000313" key="1">
    <source>
        <dbReference type="EMBL" id="MBF6356303.1"/>
    </source>
</evidence>
<evidence type="ECO:0000313" key="2">
    <source>
        <dbReference type="Proteomes" id="UP000707731"/>
    </source>
</evidence>
<dbReference type="Pfam" id="PF05331">
    <property type="entry name" value="DUF742"/>
    <property type="match status" value="1"/>
</dbReference>
<protein>
    <submittedName>
        <fullName evidence="1">DUF742 domain-containing protein</fullName>
    </submittedName>
</protein>
<dbReference type="PANTHER" id="PTHR36221:SF1">
    <property type="entry name" value="DUF742 DOMAIN-CONTAINING PROTEIN"/>
    <property type="match status" value="1"/>
</dbReference>
<reference evidence="1 2" key="1">
    <citation type="submission" date="2020-10" db="EMBL/GenBank/DDBJ databases">
        <title>Identification of Nocardia species via Next-generation sequencing and recognition of intraspecies genetic diversity.</title>
        <authorList>
            <person name="Li P."/>
            <person name="Li P."/>
            <person name="Lu B."/>
        </authorList>
    </citation>
    <scope>NUCLEOTIDE SEQUENCE [LARGE SCALE GENOMIC DNA]</scope>
    <source>
        <strain evidence="1 2">BJ06-0143</strain>
    </source>
</reference>
<dbReference type="InterPro" id="IPR007995">
    <property type="entry name" value="DUF742"/>
</dbReference>
<proteinExistence type="predicted"/>
<keyword evidence="2" id="KW-1185">Reference proteome</keyword>
<name>A0ABS0DCU7_9NOCA</name>
<dbReference type="PANTHER" id="PTHR36221">
    <property type="entry name" value="DUF742 DOMAIN-CONTAINING PROTEIN"/>
    <property type="match status" value="1"/>
</dbReference>
<sequence>MNDQRESWFDDEAGPLVRLYAVTRGRSDGRPELNMLTLVVYSGSAILRRTEPEYAEILRLSRTVQSIAELAAQMNLPLTTMKVLVGDLIDDGLLDHRAPEPAPDTGPPRDVGMLRAVLRGIQAL</sequence>
<accession>A0ABS0DCU7</accession>
<dbReference type="RefSeq" id="WP_195003099.1">
    <property type="nucleotide sequence ID" value="NZ_JADLQN010000002.1"/>
</dbReference>
<dbReference type="EMBL" id="JADLQN010000002">
    <property type="protein sequence ID" value="MBF6356303.1"/>
    <property type="molecule type" value="Genomic_DNA"/>
</dbReference>